<accession>A0A418Y0E3</accession>
<dbReference type="OrthoDB" id="8815788at2"/>
<organism evidence="1 2">
    <name type="scientific">Alcanivorax profundi</name>
    <dbReference type="NCBI Taxonomy" id="2338368"/>
    <lineage>
        <taxon>Bacteria</taxon>
        <taxon>Pseudomonadati</taxon>
        <taxon>Pseudomonadota</taxon>
        <taxon>Gammaproteobacteria</taxon>
        <taxon>Oceanospirillales</taxon>
        <taxon>Alcanivoracaceae</taxon>
        <taxon>Alcanivorax</taxon>
    </lineage>
</organism>
<comment type="caution">
    <text evidence="1">The sequence shown here is derived from an EMBL/GenBank/DDBJ whole genome shotgun (WGS) entry which is preliminary data.</text>
</comment>
<evidence type="ECO:0000313" key="2">
    <source>
        <dbReference type="Proteomes" id="UP000283734"/>
    </source>
</evidence>
<dbReference type="Proteomes" id="UP000283734">
    <property type="component" value="Unassembled WGS sequence"/>
</dbReference>
<reference evidence="1 2" key="1">
    <citation type="submission" date="2018-09" db="EMBL/GenBank/DDBJ databases">
        <title>Alcanivorax profundi sp. nov., isolated from 1000 m-depth seawater of the Mariana Trench.</title>
        <authorList>
            <person name="Liu J."/>
        </authorList>
    </citation>
    <scope>NUCLEOTIDE SEQUENCE [LARGE SCALE GENOMIC DNA]</scope>
    <source>
        <strain evidence="1 2">MTEO17</strain>
    </source>
</reference>
<sequence>MLFPKKNDCASKEDLDEVARELKRFSVFTKLQVRLFLKKYRRRLLDIDKEPLDSYHQKLYREDLGETEYLDTVRRQYWFCYPALVRTAMEIEFGAEYESFSNERDRI</sequence>
<gene>
    <name evidence="1" type="ORF">D4A39_09910</name>
</gene>
<evidence type="ECO:0000313" key="1">
    <source>
        <dbReference type="EMBL" id="RJG18758.1"/>
    </source>
</evidence>
<dbReference type="AlphaFoldDB" id="A0A418Y0E3"/>
<proteinExistence type="predicted"/>
<dbReference type="RefSeq" id="WP_119917999.1">
    <property type="nucleotide sequence ID" value="NZ_QYYA01000002.1"/>
</dbReference>
<name>A0A418Y0E3_9GAMM</name>
<protein>
    <submittedName>
        <fullName evidence="1">Uncharacterized protein</fullName>
    </submittedName>
</protein>
<dbReference type="EMBL" id="QYYA01000002">
    <property type="protein sequence ID" value="RJG18758.1"/>
    <property type="molecule type" value="Genomic_DNA"/>
</dbReference>
<keyword evidence="2" id="KW-1185">Reference proteome</keyword>